<keyword evidence="4" id="KW-0732">Signal</keyword>
<dbReference type="InterPro" id="IPR008979">
    <property type="entry name" value="Galactose-bd-like_sf"/>
</dbReference>
<comment type="caution">
    <text evidence="8">The sequence shown here is derived from an EMBL/GenBank/DDBJ whole genome shotgun (WGS) entry which is preliminary data.</text>
</comment>
<dbReference type="EMBL" id="BMWP01000021">
    <property type="protein sequence ID" value="GGW41824.1"/>
    <property type="molecule type" value="Genomic_DNA"/>
</dbReference>
<dbReference type="PRINTS" id="PR00741">
    <property type="entry name" value="GLHYDRLASE29"/>
</dbReference>
<evidence type="ECO:0000313" key="8">
    <source>
        <dbReference type="EMBL" id="GGW41824.1"/>
    </source>
</evidence>
<reference evidence="8" key="1">
    <citation type="journal article" date="2014" name="Int. J. Syst. Evol. Microbiol.">
        <title>Complete genome sequence of Corynebacterium casei LMG S-19264T (=DSM 44701T), isolated from a smear-ripened cheese.</title>
        <authorList>
            <consortium name="US DOE Joint Genome Institute (JGI-PGF)"/>
            <person name="Walter F."/>
            <person name="Albersmeier A."/>
            <person name="Kalinowski J."/>
            <person name="Ruckert C."/>
        </authorList>
    </citation>
    <scope>NUCLEOTIDE SEQUENCE</scope>
    <source>
        <strain evidence="8">KCTC 12113</strain>
    </source>
</reference>
<evidence type="ECO:0000259" key="7">
    <source>
        <dbReference type="PROSITE" id="PS50022"/>
    </source>
</evidence>
<dbReference type="InterPro" id="IPR017853">
    <property type="entry name" value="GH"/>
</dbReference>
<reference evidence="8" key="2">
    <citation type="submission" date="2020-09" db="EMBL/GenBank/DDBJ databases">
        <authorList>
            <person name="Sun Q."/>
            <person name="Kim S."/>
        </authorList>
    </citation>
    <scope>NUCLEOTIDE SEQUENCE</scope>
    <source>
        <strain evidence="8">KCTC 12113</strain>
    </source>
</reference>
<evidence type="ECO:0000256" key="2">
    <source>
        <dbReference type="ARBA" id="ARBA00007951"/>
    </source>
</evidence>
<dbReference type="Pfam" id="PF00754">
    <property type="entry name" value="F5_F8_type_C"/>
    <property type="match status" value="1"/>
</dbReference>
<organism evidence="8 9">
    <name type="scientific">Arenibacter certesii</name>
    <dbReference type="NCBI Taxonomy" id="228955"/>
    <lineage>
        <taxon>Bacteria</taxon>
        <taxon>Pseudomonadati</taxon>
        <taxon>Bacteroidota</taxon>
        <taxon>Flavobacteriia</taxon>
        <taxon>Flavobacteriales</taxon>
        <taxon>Flavobacteriaceae</taxon>
        <taxon>Arenibacter</taxon>
    </lineage>
</organism>
<dbReference type="Pfam" id="PF01120">
    <property type="entry name" value="Alpha_L_fucos"/>
    <property type="match status" value="1"/>
</dbReference>
<dbReference type="InterPro" id="IPR057739">
    <property type="entry name" value="Glyco_hydro_29_N"/>
</dbReference>
<dbReference type="EC" id="3.2.1.51" evidence="3"/>
<evidence type="ECO:0000313" key="9">
    <source>
        <dbReference type="Proteomes" id="UP000634668"/>
    </source>
</evidence>
<dbReference type="GO" id="GO:0005764">
    <property type="term" value="C:lysosome"/>
    <property type="evidence" value="ECO:0007669"/>
    <property type="project" value="TreeGrafter"/>
</dbReference>
<dbReference type="InterPro" id="IPR000933">
    <property type="entry name" value="Glyco_hydro_29"/>
</dbReference>
<protein>
    <recommendedName>
        <fullName evidence="3">alpha-L-fucosidase</fullName>
        <ecNumber evidence="3">3.2.1.51</ecNumber>
    </recommendedName>
</protein>
<name>A0A918MNJ3_9FLAO</name>
<evidence type="ECO:0000256" key="3">
    <source>
        <dbReference type="ARBA" id="ARBA00012662"/>
    </source>
</evidence>
<dbReference type="InterPro" id="IPR016286">
    <property type="entry name" value="FUC_metazoa-typ"/>
</dbReference>
<accession>A0A918MNJ3</accession>
<dbReference type="Proteomes" id="UP000634668">
    <property type="component" value="Unassembled WGS sequence"/>
</dbReference>
<dbReference type="GO" id="GO:0006004">
    <property type="term" value="P:fucose metabolic process"/>
    <property type="evidence" value="ECO:0007669"/>
    <property type="project" value="InterPro"/>
</dbReference>
<keyword evidence="6" id="KW-0326">Glycosidase</keyword>
<dbReference type="SMART" id="SM00812">
    <property type="entry name" value="Alpha_L_fucos"/>
    <property type="match status" value="1"/>
</dbReference>
<evidence type="ECO:0000256" key="1">
    <source>
        <dbReference type="ARBA" id="ARBA00004071"/>
    </source>
</evidence>
<dbReference type="PANTHER" id="PTHR10030">
    <property type="entry name" value="ALPHA-L-FUCOSIDASE"/>
    <property type="match status" value="1"/>
</dbReference>
<dbReference type="GO" id="GO:0016139">
    <property type="term" value="P:glycoside catabolic process"/>
    <property type="evidence" value="ECO:0007669"/>
    <property type="project" value="TreeGrafter"/>
</dbReference>
<evidence type="ECO:0000256" key="5">
    <source>
        <dbReference type="ARBA" id="ARBA00022801"/>
    </source>
</evidence>
<dbReference type="PANTHER" id="PTHR10030:SF37">
    <property type="entry name" value="ALPHA-L-FUCOSIDASE-RELATED"/>
    <property type="match status" value="1"/>
</dbReference>
<dbReference type="PROSITE" id="PS50022">
    <property type="entry name" value="FA58C_3"/>
    <property type="match status" value="1"/>
</dbReference>
<dbReference type="RefSeq" id="WP_026814231.1">
    <property type="nucleotide sequence ID" value="NZ_BMWP01000021.1"/>
</dbReference>
<dbReference type="SUPFAM" id="SSF49785">
    <property type="entry name" value="Galactose-binding domain-like"/>
    <property type="match status" value="1"/>
</dbReference>
<dbReference type="SUPFAM" id="SSF51445">
    <property type="entry name" value="(Trans)glycosidases"/>
    <property type="match status" value="1"/>
</dbReference>
<sequence length="610" mass="69848">MRKTILLVLVTLILSCKNTPEASKTIKTEVENVNEGAKPDLEALSRFEDMRFGFMIHWGPAALHGKTISWSMPEVGGRAKYESYYKQFNPQKFNAEEWISVAETIGAKYAVLVCKHHDGYCLWDTKTTDANVMNSPLKRDVVDEFVKACRNKDIAVGTYLSIMDIHEDKWEQVYGSQSDMPGYPEGIPHILDFTTRQSLELIRKYNPDIMWYDGQWLEGWDKDIARTLYDRLKKEKPDMLITRIQSRPPISGDGSWDYMNNVGDYHSMEHKIGGYMKTPWEVVTSIGVHHYSHASNHEFFTAKQVIDKLVRVWCGNGNLLLNFIPDADGEIDETQKKLAKEIGSWVNDNSDAIYGTRGGPWYPNQWGGSTRKGKKIYVYALPEAPQLIRLSACPTKVLGARILSNGTAIEYKQTEDGLDLKLPESVRDSKATVIELTMEEEIEGMLDHRKDRSIFADDTYGKIISENAQLTLSTTSPRNNEANHKYLFTDTLDKMDYAFHTEAEARPWALIDLQKIKKLTGFAIENSTSLGDRAETLRVYISKDKKEWEQVWAVKGLQWRWEVPLTDFHDAGGKLPGKLARYVKLETIHDWVPQPLHLRKVKIYGHEVED</sequence>
<gene>
    <name evidence="8" type="ORF">GCM10007383_28050</name>
</gene>
<evidence type="ECO:0000256" key="6">
    <source>
        <dbReference type="ARBA" id="ARBA00023295"/>
    </source>
</evidence>
<dbReference type="PROSITE" id="PS51257">
    <property type="entry name" value="PROKAR_LIPOPROTEIN"/>
    <property type="match status" value="1"/>
</dbReference>
<dbReference type="Gene3D" id="2.60.120.260">
    <property type="entry name" value="Galactose-binding domain-like"/>
    <property type="match status" value="1"/>
</dbReference>
<evidence type="ECO:0000256" key="4">
    <source>
        <dbReference type="ARBA" id="ARBA00022729"/>
    </source>
</evidence>
<dbReference type="AlphaFoldDB" id="A0A918MNJ3"/>
<dbReference type="InterPro" id="IPR000421">
    <property type="entry name" value="FA58C"/>
</dbReference>
<keyword evidence="9" id="KW-1185">Reference proteome</keyword>
<dbReference type="Gene3D" id="3.20.20.80">
    <property type="entry name" value="Glycosidases"/>
    <property type="match status" value="1"/>
</dbReference>
<comment type="function">
    <text evidence="1">Alpha-L-fucosidase is responsible for hydrolyzing the alpha-1,6-linked fucose joined to the reducing-end N-acetylglucosamine of the carbohydrate moieties of glycoproteins.</text>
</comment>
<comment type="similarity">
    <text evidence="2">Belongs to the glycosyl hydrolase 29 family.</text>
</comment>
<proteinExistence type="inferred from homology"/>
<dbReference type="GO" id="GO:0004560">
    <property type="term" value="F:alpha-L-fucosidase activity"/>
    <property type="evidence" value="ECO:0007669"/>
    <property type="project" value="InterPro"/>
</dbReference>
<feature type="domain" description="F5/8 type C" evidence="7">
    <location>
        <begin position="451"/>
        <end position="606"/>
    </location>
</feature>
<keyword evidence="5" id="KW-0378">Hydrolase</keyword>